<keyword evidence="1" id="KW-0004">4Fe-4S</keyword>
<evidence type="ECO:0000313" key="10">
    <source>
        <dbReference type="EMBL" id="BCO28963.1"/>
    </source>
</evidence>
<proteinExistence type="predicted"/>
<dbReference type="Pfam" id="PF03167">
    <property type="entry name" value="UDG"/>
    <property type="match status" value="1"/>
</dbReference>
<dbReference type="SMART" id="SM00987">
    <property type="entry name" value="UreE_C"/>
    <property type="match status" value="1"/>
</dbReference>
<dbReference type="PANTHER" id="PTHR33693">
    <property type="entry name" value="TYPE-5 URACIL-DNA GLYCOSYLASE"/>
    <property type="match status" value="1"/>
</dbReference>
<keyword evidence="5" id="KW-0408">Iron</keyword>
<gene>
    <name evidence="10" type="ORF">MIZ03_3873</name>
</gene>
<dbReference type="RefSeq" id="WP_223904865.1">
    <property type="nucleotide sequence ID" value="NZ_AP024238.1"/>
</dbReference>
<dbReference type="CDD" id="cd10030">
    <property type="entry name" value="UDG-F4_TTUDGA_SPO1dp_like"/>
    <property type="match status" value="1"/>
</dbReference>
<accession>A0ABN6DBE6</accession>
<reference evidence="10 11" key="1">
    <citation type="journal article" date="2021" name="Microbiol. Spectr.">
        <title>A Single Bacterium Capable of Oxidation and Reduction of Iron at Circumneutral pH.</title>
        <authorList>
            <person name="Kato S."/>
            <person name="Ohkuma M."/>
        </authorList>
    </citation>
    <scope>NUCLEOTIDE SEQUENCE [LARGE SCALE GENOMIC DNA]</scope>
    <source>
        <strain evidence="10 11">MIZ03</strain>
    </source>
</reference>
<dbReference type="Gene3D" id="3.40.470.10">
    <property type="entry name" value="Uracil-DNA glycosylase-like domain"/>
    <property type="match status" value="1"/>
</dbReference>
<evidence type="ECO:0000256" key="8">
    <source>
        <dbReference type="SAM" id="MobiDB-lite"/>
    </source>
</evidence>
<dbReference type="InterPro" id="IPR005122">
    <property type="entry name" value="Uracil-DNA_glycosylase-like"/>
</dbReference>
<dbReference type="Proteomes" id="UP000824366">
    <property type="component" value="Chromosome"/>
</dbReference>
<evidence type="ECO:0000256" key="4">
    <source>
        <dbReference type="ARBA" id="ARBA00022801"/>
    </source>
</evidence>
<dbReference type="SMART" id="SM00986">
    <property type="entry name" value="UDG"/>
    <property type="match status" value="1"/>
</dbReference>
<keyword evidence="4" id="KW-0378">Hydrolase</keyword>
<dbReference type="InterPro" id="IPR036895">
    <property type="entry name" value="Uracil-DNA_glycosylase-like_sf"/>
</dbReference>
<evidence type="ECO:0000256" key="3">
    <source>
        <dbReference type="ARBA" id="ARBA00022763"/>
    </source>
</evidence>
<sequence length="329" mass="35097">MSLNLDTRQRAMLDEMGVHVWWPAALPADLGEAQVAMDNEADSAYMESARGQNDIKIPSAAVIPPSLPADNVSAAPVASPVQLATPTPPQVGPSPSHHSGPQTTARAPSPTQVTTLPDGIARMDWPQIQGTLADCQACAMCLGRRASVLAAPDVPTPCDWLVVGDPPDEAQERLGLPFVEDAGLLLDNMLRAVGVQRWAPWAAPAALAAEPSGRAYLTHVLKCRPALMRAPSADELATCAHYLRREIALTQPKVILAMGRFAMQTLLSDTPPESAKLPLGKLRGQVWQFAGVPLVVTYPPSYLLRNPQDKGKAWADLCLALDAVQGRLS</sequence>
<protein>
    <recommendedName>
        <fullName evidence="9">Uracil-DNA glycosylase-like domain-containing protein</fullName>
    </recommendedName>
</protein>
<evidence type="ECO:0000256" key="7">
    <source>
        <dbReference type="ARBA" id="ARBA00023204"/>
    </source>
</evidence>
<organism evidence="10 11">
    <name type="scientific">Rhodoferax lithotrophicus</name>
    <dbReference type="NCBI Taxonomy" id="2798804"/>
    <lineage>
        <taxon>Bacteria</taxon>
        <taxon>Pseudomonadati</taxon>
        <taxon>Pseudomonadota</taxon>
        <taxon>Betaproteobacteria</taxon>
        <taxon>Burkholderiales</taxon>
        <taxon>Comamonadaceae</taxon>
        <taxon>Rhodoferax</taxon>
    </lineage>
</organism>
<dbReference type="EMBL" id="AP024238">
    <property type="protein sequence ID" value="BCO28963.1"/>
    <property type="molecule type" value="Genomic_DNA"/>
</dbReference>
<feature type="compositionally biased region" description="Polar residues" evidence="8">
    <location>
        <begin position="96"/>
        <end position="115"/>
    </location>
</feature>
<evidence type="ECO:0000256" key="1">
    <source>
        <dbReference type="ARBA" id="ARBA00022485"/>
    </source>
</evidence>
<keyword evidence="2" id="KW-0479">Metal-binding</keyword>
<keyword evidence="3" id="KW-0227">DNA damage</keyword>
<evidence type="ECO:0000256" key="5">
    <source>
        <dbReference type="ARBA" id="ARBA00023004"/>
    </source>
</evidence>
<evidence type="ECO:0000256" key="2">
    <source>
        <dbReference type="ARBA" id="ARBA00022723"/>
    </source>
</evidence>
<keyword evidence="6" id="KW-0411">Iron-sulfur</keyword>
<evidence type="ECO:0000256" key="6">
    <source>
        <dbReference type="ARBA" id="ARBA00023014"/>
    </source>
</evidence>
<evidence type="ECO:0000259" key="9">
    <source>
        <dbReference type="SMART" id="SM00986"/>
    </source>
</evidence>
<keyword evidence="11" id="KW-1185">Reference proteome</keyword>
<keyword evidence="7" id="KW-0234">DNA repair</keyword>
<dbReference type="InterPro" id="IPR051536">
    <property type="entry name" value="UDG_Type-4/5"/>
</dbReference>
<dbReference type="PANTHER" id="PTHR33693:SF1">
    <property type="entry name" value="TYPE-4 URACIL-DNA GLYCOSYLASE"/>
    <property type="match status" value="1"/>
</dbReference>
<name>A0ABN6DBE6_9BURK</name>
<dbReference type="SUPFAM" id="SSF52141">
    <property type="entry name" value="Uracil-DNA glycosylase-like"/>
    <property type="match status" value="1"/>
</dbReference>
<feature type="domain" description="Uracil-DNA glycosylase-like" evidence="9">
    <location>
        <begin position="151"/>
        <end position="318"/>
    </location>
</feature>
<feature type="region of interest" description="Disordered" evidence="8">
    <location>
        <begin position="81"/>
        <end position="117"/>
    </location>
</feature>
<evidence type="ECO:0000313" key="11">
    <source>
        <dbReference type="Proteomes" id="UP000824366"/>
    </source>
</evidence>